<evidence type="ECO:0000313" key="2">
    <source>
        <dbReference type="Proteomes" id="UP000504606"/>
    </source>
</evidence>
<keyword evidence="2" id="KW-1185">Reference proteome</keyword>
<dbReference type="Proteomes" id="UP000504606">
    <property type="component" value="Unplaced"/>
</dbReference>
<feature type="compositionally biased region" description="Polar residues" evidence="1">
    <location>
        <begin position="82"/>
        <end position="103"/>
    </location>
</feature>
<feature type="region of interest" description="Disordered" evidence="1">
    <location>
        <begin position="68"/>
        <end position="121"/>
    </location>
</feature>
<reference evidence="3" key="1">
    <citation type="submission" date="2025-08" db="UniProtKB">
        <authorList>
            <consortium name="RefSeq"/>
        </authorList>
    </citation>
    <scope>IDENTIFICATION</scope>
    <source>
        <tissue evidence="3">Whole organism</tissue>
    </source>
</reference>
<protein>
    <submittedName>
        <fullName evidence="3">Uncharacterized protein LOC113215461</fullName>
    </submittedName>
</protein>
<sequence length="554" mass="62202">MIAILGPSSISSFSKTESTKSFCLFSERRFDLDSLLALNLNNVGKLTPYEGEQVKLLSKIEAYKSSDNAAPTIEPTAEAGPSGTTTHESLSGTVPQAASSSLETAVDAQGASQKHPSLSRVARPAKRKISVFHNEHVVEELDLLAILSSSSNGKAILACYRAGQKEYDETGDEPPALTKLHRKLIADEIHAALIKELVEPIQHQLFEGVALKVREVFPTERKEKWYDAPHSVTNDTNHPKGKIPDKFRNVKNRVKNLERAGSSKQSKSRSQPRQYTGTLQSILKKPITDLERSAETWLQKSRSPWPVVLEKWRVTLPLRLRDLFNGEDHFVNSYLEQWPVLKHASGFELVLQDFKDIYPEADNLMFIKWDHFLKRTLSIARKDVKDSNIRRLLVQDSSNDRDVQACIVLFALPGISANRSMQVDKKTEKLTIDRARDSFIVYCQSASTISNLIEARRELLKGRDGGGQPLIVLVGKSETAVTAVYVSVADLLWKCDGVLEAVDLFFKSFFALHIEYPPESSHILIILQKAVYGLSTEYDKNYNIDYGWLSVYES</sequence>
<feature type="region of interest" description="Disordered" evidence="1">
    <location>
        <begin position="256"/>
        <end position="276"/>
    </location>
</feature>
<organism evidence="2 3">
    <name type="scientific">Frankliniella occidentalis</name>
    <name type="common">Western flower thrips</name>
    <name type="synonym">Euthrips occidentalis</name>
    <dbReference type="NCBI Taxonomy" id="133901"/>
    <lineage>
        <taxon>Eukaryota</taxon>
        <taxon>Metazoa</taxon>
        <taxon>Ecdysozoa</taxon>
        <taxon>Arthropoda</taxon>
        <taxon>Hexapoda</taxon>
        <taxon>Insecta</taxon>
        <taxon>Pterygota</taxon>
        <taxon>Neoptera</taxon>
        <taxon>Paraneoptera</taxon>
        <taxon>Thysanoptera</taxon>
        <taxon>Terebrantia</taxon>
        <taxon>Thripoidea</taxon>
        <taxon>Thripidae</taxon>
        <taxon>Frankliniella</taxon>
    </lineage>
</organism>
<gene>
    <name evidence="3" type="primary">LOC113215461</name>
</gene>
<evidence type="ECO:0000313" key="3">
    <source>
        <dbReference type="RefSeq" id="XP_052131672.1"/>
    </source>
</evidence>
<accession>A0A9C6X9P0</accession>
<evidence type="ECO:0000256" key="1">
    <source>
        <dbReference type="SAM" id="MobiDB-lite"/>
    </source>
</evidence>
<dbReference type="GeneID" id="113215461"/>
<dbReference type="AlphaFoldDB" id="A0A9C6X9P0"/>
<proteinExistence type="predicted"/>
<dbReference type="PANTHER" id="PTHR31025:SF9">
    <property type="entry name" value="SI:DKEY-286J15.1"/>
    <property type="match status" value="1"/>
</dbReference>
<dbReference type="PANTHER" id="PTHR31025">
    <property type="entry name" value="SI:CH211-196P9.1-RELATED"/>
    <property type="match status" value="1"/>
</dbReference>
<feature type="compositionally biased region" description="Low complexity" evidence="1">
    <location>
        <begin position="262"/>
        <end position="274"/>
    </location>
</feature>
<dbReference type="KEGG" id="foc:113215461"/>
<dbReference type="OrthoDB" id="3598281at2759"/>
<dbReference type="RefSeq" id="XP_052131672.1">
    <property type="nucleotide sequence ID" value="XM_052275712.1"/>
</dbReference>
<name>A0A9C6X9P0_FRAOC</name>